<protein>
    <submittedName>
        <fullName evidence="6">Putative GTP-binding protein engB</fullName>
    </submittedName>
</protein>
<dbReference type="OrthoDB" id="391988at2759"/>
<dbReference type="RefSeq" id="XP_020077939.1">
    <property type="nucleotide sequence ID" value="XM_020219576.1"/>
</dbReference>
<reference evidence="7" key="1">
    <citation type="submission" date="2016-05" db="EMBL/GenBank/DDBJ databases">
        <title>Comparative genomics of biotechnologically important yeasts.</title>
        <authorList>
            <consortium name="DOE Joint Genome Institute"/>
            <person name="Riley R."/>
            <person name="Haridas S."/>
            <person name="Wolfe K.H."/>
            <person name="Lopes M.R."/>
            <person name="Hittinger C.T."/>
            <person name="Goker M."/>
            <person name="Salamov A."/>
            <person name="Wisecaver J."/>
            <person name="Long T.M."/>
            <person name="Aerts A.L."/>
            <person name="Barry K."/>
            <person name="Choi C."/>
            <person name="Clum A."/>
            <person name="Coughlan A.Y."/>
            <person name="Deshpande S."/>
            <person name="Douglass A.P."/>
            <person name="Hanson S.J."/>
            <person name="Klenk H.-P."/>
            <person name="Labutti K."/>
            <person name="Lapidus A."/>
            <person name="Lindquist E."/>
            <person name="Lipzen A."/>
            <person name="Meier-Kolthoff J.P."/>
            <person name="Ohm R.A."/>
            <person name="Otillar R.P."/>
            <person name="Pangilinan J."/>
            <person name="Peng Y."/>
            <person name="Rokas A."/>
            <person name="Rosa C.A."/>
            <person name="Scheuner C."/>
            <person name="Sibirny A.A."/>
            <person name="Slot J.C."/>
            <person name="Stielow J.B."/>
            <person name="Sun H."/>
            <person name="Kurtzman C.P."/>
            <person name="Blackwell M."/>
            <person name="Grigoriev I.V."/>
            <person name="Jeffries T.W."/>
        </authorList>
    </citation>
    <scope>NUCLEOTIDE SEQUENCE [LARGE SCALE GENOMIC DNA]</scope>
    <source>
        <strain evidence="7">NRRL Y-1933</strain>
    </source>
</reference>
<dbReference type="GO" id="GO:0005739">
    <property type="term" value="C:mitochondrion"/>
    <property type="evidence" value="ECO:0007669"/>
    <property type="project" value="TreeGrafter"/>
</dbReference>
<dbReference type="PANTHER" id="PTHR46498:SF1">
    <property type="entry name" value="GTP-BINDING PROTEIN 8"/>
    <property type="match status" value="1"/>
</dbReference>
<evidence type="ECO:0000259" key="5">
    <source>
        <dbReference type="PROSITE" id="PS51706"/>
    </source>
</evidence>
<dbReference type="InterPro" id="IPR030393">
    <property type="entry name" value="G_ENGB_dom"/>
</dbReference>
<dbReference type="EMBL" id="KV454539">
    <property type="protein sequence ID" value="ODV68872.1"/>
    <property type="molecule type" value="Genomic_DNA"/>
</dbReference>
<proteinExistence type="predicted"/>
<dbReference type="InterPro" id="IPR006073">
    <property type="entry name" value="GTP-bd"/>
</dbReference>
<dbReference type="PROSITE" id="PS51706">
    <property type="entry name" value="G_ENGB"/>
    <property type="match status" value="1"/>
</dbReference>
<dbReference type="PANTHER" id="PTHR46498">
    <property type="entry name" value="GTP-BINDING PROTEIN 8"/>
    <property type="match status" value="1"/>
</dbReference>
<evidence type="ECO:0000256" key="3">
    <source>
        <dbReference type="ARBA" id="ARBA00022842"/>
    </source>
</evidence>
<keyword evidence="2" id="KW-0547">Nucleotide-binding</keyword>
<dbReference type="Gene3D" id="3.40.50.300">
    <property type="entry name" value="P-loop containing nucleotide triphosphate hydrolases"/>
    <property type="match status" value="1"/>
</dbReference>
<evidence type="ECO:0000256" key="2">
    <source>
        <dbReference type="ARBA" id="ARBA00022741"/>
    </source>
</evidence>
<keyword evidence="3" id="KW-0460">Magnesium</keyword>
<dbReference type="AlphaFoldDB" id="A0A1E4RNM5"/>
<evidence type="ECO:0000313" key="6">
    <source>
        <dbReference type="EMBL" id="ODV68872.1"/>
    </source>
</evidence>
<dbReference type="GO" id="GO:0005525">
    <property type="term" value="F:GTP binding"/>
    <property type="evidence" value="ECO:0007669"/>
    <property type="project" value="UniProtKB-KW"/>
</dbReference>
<keyword evidence="4" id="KW-0342">GTP-binding</keyword>
<dbReference type="Proteomes" id="UP000095085">
    <property type="component" value="Unassembled WGS sequence"/>
</dbReference>
<organism evidence="6 7">
    <name type="scientific">Hyphopichia burtonii NRRL Y-1933</name>
    <dbReference type="NCBI Taxonomy" id="984485"/>
    <lineage>
        <taxon>Eukaryota</taxon>
        <taxon>Fungi</taxon>
        <taxon>Dikarya</taxon>
        <taxon>Ascomycota</taxon>
        <taxon>Saccharomycotina</taxon>
        <taxon>Pichiomycetes</taxon>
        <taxon>Debaryomycetaceae</taxon>
        <taxon>Hyphopichia</taxon>
    </lineage>
</organism>
<dbReference type="SUPFAM" id="SSF52540">
    <property type="entry name" value="P-loop containing nucleoside triphosphate hydrolases"/>
    <property type="match status" value="1"/>
</dbReference>
<evidence type="ECO:0000256" key="4">
    <source>
        <dbReference type="ARBA" id="ARBA00023134"/>
    </source>
</evidence>
<keyword evidence="7" id="KW-1185">Reference proteome</keyword>
<accession>A0A1E4RNM5</accession>
<gene>
    <name evidence="6" type="ORF">HYPBUDRAFT_135597</name>
</gene>
<evidence type="ECO:0000313" key="7">
    <source>
        <dbReference type="Proteomes" id="UP000095085"/>
    </source>
</evidence>
<dbReference type="Pfam" id="PF01926">
    <property type="entry name" value="MMR_HSR1"/>
    <property type="match status" value="1"/>
</dbReference>
<evidence type="ECO:0000256" key="1">
    <source>
        <dbReference type="ARBA" id="ARBA00022723"/>
    </source>
</evidence>
<sequence length="373" mass="43063">MKRFHGFKRYNKALYLISRRYASIDYLVGSIPKPSLVPTIKPSSKPELKNLPPKDIRKLIITPLQLNDYFRHELYQKPKAQQITQSQAIFSSTKNKHEWSHAKYDEIPDIKYNRLTKLKEDQYKKMDKYKASEYHETFFNSRKTFGIVPEHLKVLPEVLLLGHTNSGKSSLVNTLLLNREENKSVSSETQHAFVSKRAGYTKTLSSYNVGNKVRIIDSPGYGEFGDSKQGEVVMDYIQQRQVLRRAFLLIDSIEGFQEEDLVLIDSLIEEGVPFELIFTKVDEVIRKNFSKLKLKLNGPLSPDQRLKNGELVKLGNERVISHFDRLLEENGVKDLVTVPKLLFNNGQTNDYIAMRHGYKEIRLAILQSCGIIE</sequence>
<name>A0A1E4RNM5_9ASCO</name>
<dbReference type="STRING" id="984485.A0A1E4RNM5"/>
<dbReference type="InterPro" id="IPR052279">
    <property type="entry name" value="EngB_GTPase"/>
</dbReference>
<dbReference type="GO" id="GO:0046872">
    <property type="term" value="F:metal ion binding"/>
    <property type="evidence" value="ECO:0007669"/>
    <property type="project" value="UniProtKB-KW"/>
</dbReference>
<keyword evidence="1" id="KW-0479">Metal-binding</keyword>
<feature type="domain" description="EngB-type G" evidence="5">
    <location>
        <begin position="154"/>
        <end position="329"/>
    </location>
</feature>
<dbReference type="GeneID" id="30994126"/>
<dbReference type="InterPro" id="IPR027417">
    <property type="entry name" value="P-loop_NTPase"/>
</dbReference>